<name>A0A8H6IY97_9PEZI</name>
<protein>
    <recommendedName>
        <fullName evidence="3">Fungal N-terminal domain-containing protein</fullName>
    </recommendedName>
</protein>
<comment type="caution">
    <text evidence="1">The sequence shown here is derived from an EMBL/GenBank/DDBJ whole genome shotgun (WGS) entry which is preliminary data.</text>
</comment>
<evidence type="ECO:0000313" key="2">
    <source>
        <dbReference type="Proteomes" id="UP000652219"/>
    </source>
</evidence>
<dbReference type="AlphaFoldDB" id="A0A8H6IY97"/>
<dbReference type="Proteomes" id="UP000652219">
    <property type="component" value="Unassembled WGS sequence"/>
</dbReference>
<sequence>MAEPVGTAVGVLSLYLQLYTTITKSLDAVGGRDRDLTSARYQAQTLRQCLSLIDSVVSQARKRHATASDAVDAWISACETELKALEALVVRLQGSTTPAATISGKAKAKAKKYTFPFRKESILELEKRLLSTHQVLQTDLHALGL</sequence>
<gene>
    <name evidence="1" type="ORF">CSOJ01_11127</name>
</gene>
<organism evidence="1 2">
    <name type="scientific">Colletotrichum sojae</name>
    <dbReference type="NCBI Taxonomy" id="2175907"/>
    <lineage>
        <taxon>Eukaryota</taxon>
        <taxon>Fungi</taxon>
        <taxon>Dikarya</taxon>
        <taxon>Ascomycota</taxon>
        <taxon>Pezizomycotina</taxon>
        <taxon>Sordariomycetes</taxon>
        <taxon>Hypocreomycetidae</taxon>
        <taxon>Glomerellales</taxon>
        <taxon>Glomerellaceae</taxon>
        <taxon>Colletotrichum</taxon>
        <taxon>Colletotrichum orchidearum species complex</taxon>
    </lineage>
</organism>
<proteinExistence type="predicted"/>
<dbReference type="EMBL" id="WIGN01000248">
    <property type="protein sequence ID" value="KAF6803109.1"/>
    <property type="molecule type" value="Genomic_DNA"/>
</dbReference>
<accession>A0A8H6IY97</accession>
<evidence type="ECO:0000313" key="1">
    <source>
        <dbReference type="EMBL" id="KAF6803109.1"/>
    </source>
</evidence>
<reference evidence="1 2" key="1">
    <citation type="journal article" date="2020" name="Phytopathology">
        <title>Genome Sequence Resources of Colletotrichum truncatum, C. plurivorum, C. musicola, and C. sojae: Four Species Pathogenic to Soybean (Glycine max).</title>
        <authorList>
            <person name="Rogerio F."/>
            <person name="Boufleur T.R."/>
            <person name="Ciampi-Guillardi M."/>
            <person name="Sukno S.A."/>
            <person name="Thon M.R."/>
            <person name="Massola Junior N.S."/>
            <person name="Baroncelli R."/>
        </authorList>
    </citation>
    <scope>NUCLEOTIDE SEQUENCE [LARGE SCALE GENOMIC DNA]</scope>
    <source>
        <strain evidence="1 2">LFN0009</strain>
    </source>
</reference>
<keyword evidence="2" id="KW-1185">Reference proteome</keyword>
<evidence type="ECO:0008006" key="3">
    <source>
        <dbReference type="Google" id="ProtNLM"/>
    </source>
</evidence>